<organism evidence="4 5">
    <name type="scientific">Gluconacetobacter diazotrophicus (strain ATCC 49037 / DSM 5601 / CCUG 37298 / CIP 103539 / LMG 7603 / PAl5)</name>
    <dbReference type="NCBI Taxonomy" id="272568"/>
    <lineage>
        <taxon>Bacteria</taxon>
        <taxon>Pseudomonadati</taxon>
        <taxon>Pseudomonadota</taxon>
        <taxon>Alphaproteobacteria</taxon>
        <taxon>Acetobacterales</taxon>
        <taxon>Acetobacteraceae</taxon>
        <taxon>Gluconacetobacter</taxon>
    </lineage>
</organism>
<dbReference type="PANTHER" id="PTHR44688:SF16">
    <property type="entry name" value="DNA-BINDING TRANSCRIPTIONAL ACTIVATOR DEVR_DOSR"/>
    <property type="match status" value="1"/>
</dbReference>
<protein>
    <submittedName>
        <fullName evidence="4">Putative transcriptional regulatory protein</fullName>
    </submittedName>
</protein>
<evidence type="ECO:0000313" key="4">
    <source>
        <dbReference type="EMBL" id="CAP55178.1"/>
    </source>
</evidence>
<dbReference type="PROSITE" id="PS50043">
    <property type="entry name" value="HTH_LUXR_2"/>
    <property type="match status" value="1"/>
</dbReference>
<dbReference type="EMBL" id="AM889285">
    <property type="protein sequence ID" value="CAP55178.1"/>
    <property type="molecule type" value="Genomic_DNA"/>
</dbReference>
<dbReference type="InterPro" id="IPR036388">
    <property type="entry name" value="WH-like_DNA-bd_sf"/>
</dbReference>
<sequence length="220" mass="23862">MSGQAPEDRPRPHVVVVDDDAGVRASLDSLFRSAGFTVTLFADPHAFLKAGVPQGPCCLVLDVKLGRIDGLDFHEAIVDAGLRIPTIIMTGHGDIPMAVRGMRTGAIDFLAKPFGDQAMLSAVSDAVETWWRQWRQDQGAADARQRYATLSAREREVMALVVAGLMNKQIAARLSLSVVAIKAHRSGVMRKMGADSLADLVRLGERLGVRDEEVSRYGKV</sequence>
<dbReference type="SMART" id="SM00421">
    <property type="entry name" value="HTH_LUXR"/>
    <property type="match status" value="1"/>
</dbReference>
<dbReference type="SUPFAM" id="SSF52172">
    <property type="entry name" value="CheY-like"/>
    <property type="match status" value="1"/>
</dbReference>
<name>A9HE32_GLUDA</name>
<keyword evidence="2" id="KW-0238">DNA-binding</keyword>
<dbReference type="InterPro" id="IPR001789">
    <property type="entry name" value="Sig_transdc_resp-reg_receiver"/>
</dbReference>
<evidence type="ECO:0000256" key="3">
    <source>
        <dbReference type="ARBA" id="ARBA00023163"/>
    </source>
</evidence>
<dbReference type="SMART" id="SM00448">
    <property type="entry name" value="REC"/>
    <property type="match status" value="1"/>
</dbReference>
<gene>
    <name evidence="4" type="primary">luxR</name>
    <name evidence="4" type="ordered locus">GDI1235</name>
</gene>
<dbReference type="RefSeq" id="WP_012224383.1">
    <property type="nucleotide sequence ID" value="NC_010125.1"/>
</dbReference>
<dbReference type="OrthoDB" id="9782655at2"/>
<dbReference type="HOGENOM" id="CLU_000445_90_4_5"/>
<dbReference type="InterPro" id="IPR011006">
    <property type="entry name" value="CheY-like_superfamily"/>
</dbReference>
<dbReference type="SUPFAM" id="SSF46894">
    <property type="entry name" value="C-terminal effector domain of the bipartite response regulators"/>
    <property type="match status" value="1"/>
</dbReference>
<dbReference type="CDD" id="cd06170">
    <property type="entry name" value="LuxR_C_like"/>
    <property type="match status" value="1"/>
</dbReference>
<evidence type="ECO:0000256" key="1">
    <source>
        <dbReference type="ARBA" id="ARBA00023015"/>
    </source>
</evidence>
<reference evidence="4 5" key="1">
    <citation type="journal article" date="2009" name="BMC Genomics">
        <title>Complete genome sequence of the sugarcane nitrogen-fixing endophyte Gluconacetobacter diazotrophicus Pal5.</title>
        <authorList>
            <person name="Bertalan M."/>
            <person name="Albano R."/>
            <person name="Padua V."/>
            <person name="Rouws L."/>
            <person name="Rojas C."/>
            <person name="Hemerly A."/>
            <person name="Teixeira K."/>
            <person name="Schwab S."/>
            <person name="Araujo J."/>
            <person name="Oliveira A."/>
            <person name="Franca L."/>
            <person name="Magalhaes V."/>
            <person name="Alqueres S."/>
            <person name="Cardoso A."/>
            <person name="Almeida W."/>
            <person name="Loureiro M.M."/>
            <person name="Nogueira E."/>
            <person name="Cidade D."/>
            <person name="Oliveira D."/>
            <person name="Simao T."/>
            <person name="Macedo J."/>
            <person name="Valadao A."/>
            <person name="Dreschsel M."/>
            <person name="Freitas F."/>
            <person name="Vidal M."/>
            <person name="Guedes H."/>
            <person name="Rodrigues E."/>
            <person name="Meneses C."/>
            <person name="Brioso P."/>
            <person name="Pozzer L."/>
            <person name="Figueiredo D."/>
            <person name="Montano H."/>
            <person name="Junior J."/>
            <person name="Filho G."/>
            <person name="Flores V."/>
            <person name="Ferreira B."/>
            <person name="Branco A."/>
            <person name="Gonzalez P."/>
            <person name="Guillobel H."/>
            <person name="Lemos M."/>
            <person name="Seibel L."/>
            <person name="Macedo J."/>
            <person name="Alves-Ferreira M."/>
            <person name="Sachetto-Martins G."/>
            <person name="Coelho A."/>
            <person name="Santos E."/>
            <person name="Amaral G."/>
            <person name="Neves A."/>
            <person name="Pacheco A.B."/>
            <person name="Carvalho D."/>
            <person name="Lery L."/>
            <person name="Bisch P."/>
            <person name="Rossle S.C."/>
            <person name="Urmenyi T."/>
            <person name="Kruger W.V."/>
            <person name="Martins O."/>
            <person name="Baldani J.I."/>
            <person name="Ferreira P.C."/>
        </authorList>
    </citation>
    <scope>NUCLEOTIDE SEQUENCE [LARGE SCALE GENOMIC DNA]</scope>
    <source>
        <strain evidence="5">ATCC 49037 / DSM 5601 / CCUG 37298 / CIP 103539 / LMG 7603 / PAl5</strain>
    </source>
</reference>
<dbReference type="InterPro" id="IPR016032">
    <property type="entry name" value="Sig_transdc_resp-reg_C-effctor"/>
</dbReference>
<dbReference type="eggNOG" id="COG4566">
    <property type="taxonomic scope" value="Bacteria"/>
</dbReference>
<dbReference type="GO" id="GO:0006355">
    <property type="term" value="P:regulation of DNA-templated transcription"/>
    <property type="evidence" value="ECO:0007669"/>
    <property type="project" value="InterPro"/>
</dbReference>
<dbReference type="STRING" id="272568.GDI1235"/>
<dbReference type="GO" id="GO:0000160">
    <property type="term" value="P:phosphorelay signal transduction system"/>
    <property type="evidence" value="ECO:0007669"/>
    <property type="project" value="InterPro"/>
</dbReference>
<dbReference type="KEGG" id="gdi:GDI1235"/>
<dbReference type="Proteomes" id="UP000001176">
    <property type="component" value="Chromosome"/>
</dbReference>
<dbReference type="Pfam" id="PF00196">
    <property type="entry name" value="GerE"/>
    <property type="match status" value="1"/>
</dbReference>
<dbReference type="Gene3D" id="1.10.10.10">
    <property type="entry name" value="Winged helix-like DNA-binding domain superfamily/Winged helix DNA-binding domain"/>
    <property type="match status" value="1"/>
</dbReference>
<dbReference type="GO" id="GO:0003677">
    <property type="term" value="F:DNA binding"/>
    <property type="evidence" value="ECO:0007669"/>
    <property type="project" value="UniProtKB-KW"/>
</dbReference>
<dbReference type="InterPro" id="IPR000792">
    <property type="entry name" value="Tscrpt_reg_LuxR_C"/>
</dbReference>
<dbReference type="KEGG" id="gdj:Gdia_1946"/>
<dbReference type="PROSITE" id="PS50110">
    <property type="entry name" value="RESPONSE_REGULATORY"/>
    <property type="match status" value="1"/>
</dbReference>
<dbReference type="Gene3D" id="3.40.50.2300">
    <property type="match status" value="1"/>
</dbReference>
<dbReference type="Pfam" id="PF00072">
    <property type="entry name" value="Response_reg"/>
    <property type="match status" value="1"/>
</dbReference>
<dbReference type="PANTHER" id="PTHR44688">
    <property type="entry name" value="DNA-BINDING TRANSCRIPTIONAL ACTIVATOR DEVR_DOSR"/>
    <property type="match status" value="1"/>
</dbReference>
<dbReference type="PRINTS" id="PR00038">
    <property type="entry name" value="HTHLUXR"/>
</dbReference>
<keyword evidence="1" id="KW-0805">Transcription regulation</keyword>
<accession>A9HE32</accession>
<evidence type="ECO:0000313" key="5">
    <source>
        <dbReference type="Proteomes" id="UP000001176"/>
    </source>
</evidence>
<evidence type="ECO:0000256" key="2">
    <source>
        <dbReference type="ARBA" id="ARBA00023125"/>
    </source>
</evidence>
<keyword evidence="5" id="KW-1185">Reference proteome</keyword>
<proteinExistence type="predicted"/>
<keyword evidence="3" id="KW-0804">Transcription</keyword>
<dbReference type="AlphaFoldDB" id="A9HE32"/>